<evidence type="ECO:0000256" key="1">
    <source>
        <dbReference type="SAM" id="MobiDB-lite"/>
    </source>
</evidence>
<feature type="compositionally biased region" description="Basic and acidic residues" evidence="1">
    <location>
        <begin position="740"/>
        <end position="759"/>
    </location>
</feature>
<feature type="compositionally biased region" description="Basic and acidic residues" evidence="1">
    <location>
        <begin position="706"/>
        <end position="721"/>
    </location>
</feature>
<accession>A0ABW9AEZ6</accession>
<feature type="domain" description="CobN/magnesium chelatase" evidence="2">
    <location>
        <begin position="150"/>
        <end position="1406"/>
    </location>
</feature>
<dbReference type="PANTHER" id="PTHR44119:SF4">
    <property type="entry name" value="AEROBIC COBALTOCHELATASE SUBUNIT COBN"/>
    <property type="match status" value="1"/>
</dbReference>
<sequence length="1432" mass="156597">MSDQLPVAESGAGVASARALPRMALLSHAPSDLAMLQHAVNLLPEDFPRIAGFDLQSLQQAAAEKEQQDEADAAAPGGLQALLRGSLQAADVIVVRVLGRLGSVPGFAELLRVARHEGRHLIVLSGAGEPDAELAAVSTVRPEIQQQALAYFHAGGSVNLAQLMRYLSDHLLFSGFTFDAPQALPEHGVYHPDLEQGDGVAEWLQLRRPGRPAAGIVFYRAHWMSGNTHFIDALISALEQRGMDVLPVFTSSLRKGSGEESGTGSQAKKALPPALQYFGAADAAGQFRPHVDVLINTTSFAMGEITAGGITPAGWSVSVLEQLDVPVLQAMTSGMTEAQWRESSRGMNPLDAAMNVVLPEFDGRIIGVPLSFKLPSAGGAVEYRSLPDRVRRIAGLAWRQARLRQVPNEKKRIAFIFTNSNSKASQIGNAVGLDAPASLLLLLQALQRAGYVIGETPDSGSALIHELIDRCSYDDIYLSSEQLNNAAARVPAARYAEWFADLPPTLQDKMRRQWGEAPGEAYVHDQHLVLAGLNLGNAFVALQPPRGYGMDPDAIYHQPDLPPTHHYYALYRWLADDWGADAIVHVGKHGTLEWLPGKGVGLSQDCFPDALLADMPLFYPFIINDPGEGAQAKRRGHAVVVDHLTPPMTTADTYGALAQLTQLVDEYYQVEILDPSKLPLLQQQIWELVRQTNLDSDLQLSLVSHTHDHEHGHEHGHEHEHGHAHHAHDHHGHAHHDHGHGHDHGHDHHDHDHAHEGELPHGLSEMDGSAVAHLIEDLDGYLCELGAAQIRDGLHILGRTPDETQMPDMLAALTRLPNQDLPGLQEEIARLFGLRIAMLLDDKGRRLNIDDALQRVSGKTIVTRSDALEAIDELGLTLMRAVQEHGFSVATLEEIVAHAFTGLQQAPAEQSARLQPTVRRAPASLFGGKPAATAAVAGLARRSAAPAISAVSAPSTAPAAPVVAKTPDFKPLLRILEFVCVQLEPNLRRASDEIGNLLHGLSGGYVPAGPSGSPTRGMAHILPTGRNFYSVDPRAVPSQSAWRVGQQLAREVLQRHLRETGAYPESVAISIWGTSAMRTHGDDVAQILSLLGVRPVWREGSRQVAGIEVVPMSELQRPRIDVTTRISGFFRDAFPQLIELIDDAVQAVIALDEAPQDNFVRKHYQADLAQWLAAGTAQGEAEERAGYRVFGAKPGSYGAGILPLIQEKNWQDQTDFAEAYVNWGGYAYGRKAQGSDQREAFRTRLAGVQVALHNQDNREHDIFDSDDYLQYHGGMIATIRALSGQQPRHYFGDSHDPSRAQVRDLKQETLRVFRSRVVNPKWLAGIQRHGYKGGLELTATVDYLFGYDATAQVMDDWMYQQLAEVYAFDAGMREFLEQANPWAQNAIAERLLEAAHRGMWAQPDAQTLERLRELYLHSETLLEARGETPRGA</sequence>
<reference evidence="3 4" key="1">
    <citation type="journal article" date="2024" name="Chem. Sci.">
        <title>Discovery of megapolipeptins by genome mining of a Burkholderiales bacteria collection.</title>
        <authorList>
            <person name="Paulo B.S."/>
            <person name="Recchia M.J.J."/>
            <person name="Lee S."/>
            <person name="Fergusson C.H."/>
            <person name="Romanowski S.B."/>
            <person name="Hernandez A."/>
            <person name="Krull N."/>
            <person name="Liu D.Y."/>
            <person name="Cavanagh H."/>
            <person name="Bos A."/>
            <person name="Gray C.A."/>
            <person name="Murphy B.T."/>
            <person name="Linington R.G."/>
            <person name="Eustaquio A.S."/>
        </authorList>
    </citation>
    <scope>NUCLEOTIDE SEQUENCE [LARGE SCALE GENOMIC DNA]</scope>
    <source>
        <strain evidence="3 4">RL21-008-BIB-A</strain>
    </source>
</reference>
<gene>
    <name evidence="3" type="ORF">PQR62_16945</name>
</gene>
<organism evidence="3 4">
    <name type="scientific">Herbaspirillum lusitanum</name>
    <dbReference type="NCBI Taxonomy" id="213312"/>
    <lineage>
        <taxon>Bacteria</taxon>
        <taxon>Pseudomonadati</taxon>
        <taxon>Pseudomonadota</taxon>
        <taxon>Betaproteobacteria</taxon>
        <taxon>Burkholderiales</taxon>
        <taxon>Oxalobacteraceae</taxon>
        <taxon>Herbaspirillum</taxon>
    </lineage>
</organism>
<dbReference type="CDD" id="cd10150">
    <property type="entry name" value="CobN_like"/>
    <property type="match status" value="1"/>
</dbReference>
<proteinExistence type="predicted"/>
<dbReference type="Pfam" id="PF02514">
    <property type="entry name" value="CobN-Mg_chel"/>
    <property type="match status" value="1"/>
</dbReference>
<protein>
    <submittedName>
        <fullName evidence="3">Cobaltochelatase subunit CobN</fullName>
    </submittedName>
</protein>
<feature type="region of interest" description="Disordered" evidence="1">
    <location>
        <begin position="706"/>
        <end position="764"/>
    </location>
</feature>
<dbReference type="PANTHER" id="PTHR44119">
    <property type="entry name" value="MAGNESIUM-CHELATASE SUBUNIT CHLH, CHLOROPLASTIC"/>
    <property type="match status" value="1"/>
</dbReference>
<evidence type="ECO:0000259" key="2">
    <source>
        <dbReference type="Pfam" id="PF02514"/>
    </source>
</evidence>
<evidence type="ECO:0000313" key="4">
    <source>
        <dbReference type="Proteomes" id="UP001629246"/>
    </source>
</evidence>
<keyword evidence="4" id="KW-1185">Reference proteome</keyword>
<feature type="compositionally biased region" description="Basic residues" evidence="1">
    <location>
        <begin position="722"/>
        <end position="739"/>
    </location>
</feature>
<name>A0ABW9AEZ6_9BURK</name>
<evidence type="ECO:0000313" key="3">
    <source>
        <dbReference type="EMBL" id="MFL9925967.1"/>
    </source>
</evidence>
<dbReference type="InterPro" id="IPR003672">
    <property type="entry name" value="CobN/Mg_chltase"/>
</dbReference>
<dbReference type="Proteomes" id="UP001629246">
    <property type="component" value="Unassembled WGS sequence"/>
</dbReference>
<dbReference type="RefSeq" id="WP_408159167.1">
    <property type="nucleotide sequence ID" value="NZ_JAQQFM010000007.1"/>
</dbReference>
<comment type="caution">
    <text evidence="3">The sequence shown here is derived from an EMBL/GenBank/DDBJ whole genome shotgun (WGS) entry which is preliminary data.</text>
</comment>
<dbReference type="EMBL" id="JAQQFM010000007">
    <property type="protein sequence ID" value="MFL9925967.1"/>
    <property type="molecule type" value="Genomic_DNA"/>
</dbReference>